<dbReference type="InterPro" id="IPR036397">
    <property type="entry name" value="RNaseH_sf"/>
</dbReference>
<comment type="caution">
    <text evidence="1">The sequence shown here is derived from an EMBL/GenBank/DDBJ whole genome shotgun (WGS) entry which is preliminary data.</text>
</comment>
<dbReference type="EMBL" id="JBBPBM010002926">
    <property type="protein sequence ID" value="KAK8473895.1"/>
    <property type="molecule type" value="Genomic_DNA"/>
</dbReference>
<evidence type="ECO:0000313" key="2">
    <source>
        <dbReference type="Proteomes" id="UP001472677"/>
    </source>
</evidence>
<evidence type="ECO:0000313" key="1">
    <source>
        <dbReference type="EMBL" id="KAK8473895.1"/>
    </source>
</evidence>
<proteinExistence type="predicted"/>
<dbReference type="InterPro" id="IPR052929">
    <property type="entry name" value="RNase_H-like_EbsB-rel"/>
</dbReference>
<protein>
    <submittedName>
        <fullName evidence="1">Uncharacterized protein</fullName>
    </submittedName>
</protein>
<reference evidence="1 2" key="1">
    <citation type="journal article" date="2024" name="G3 (Bethesda)">
        <title>Genome assembly of Hibiscus sabdariffa L. provides insights into metabolisms of medicinal natural products.</title>
        <authorList>
            <person name="Kim T."/>
        </authorList>
    </citation>
    <scope>NUCLEOTIDE SEQUENCE [LARGE SCALE GENOMIC DNA]</scope>
    <source>
        <strain evidence="1">TK-2024</strain>
        <tissue evidence="1">Old leaves</tissue>
    </source>
</reference>
<dbReference type="InterPro" id="IPR002156">
    <property type="entry name" value="RNaseH_domain"/>
</dbReference>
<keyword evidence="2" id="KW-1185">Reference proteome</keyword>
<dbReference type="Proteomes" id="UP001472677">
    <property type="component" value="Unassembled WGS sequence"/>
</dbReference>
<dbReference type="Pfam" id="PF13456">
    <property type="entry name" value="RVT_3"/>
    <property type="match status" value="1"/>
</dbReference>
<name>A0ABR1Z5H7_9ROSI</name>
<sequence>MCSLGYCCLGLMTGKGQGHSIRSNRWNPPNEDYVKINFDTCFLSSQRESFSRAIVRDANGCLLAANTHPHSFVLDQEMAKARSCKQADYLARDLGFRRVIFKGEALNVISQINSSADNFSDISAILENIYKESSHFHSLSFNHVGRNCNETAHTLALECRRFNSQRVWIEEAPTEC</sequence>
<gene>
    <name evidence="1" type="ORF">V6N12_019842</name>
</gene>
<accession>A0ABR1Z5H7</accession>
<organism evidence="1 2">
    <name type="scientific">Hibiscus sabdariffa</name>
    <name type="common">roselle</name>
    <dbReference type="NCBI Taxonomy" id="183260"/>
    <lineage>
        <taxon>Eukaryota</taxon>
        <taxon>Viridiplantae</taxon>
        <taxon>Streptophyta</taxon>
        <taxon>Embryophyta</taxon>
        <taxon>Tracheophyta</taxon>
        <taxon>Spermatophyta</taxon>
        <taxon>Magnoliopsida</taxon>
        <taxon>eudicotyledons</taxon>
        <taxon>Gunneridae</taxon>
        <taxon>Pentapetalae</taxon>
        <taxon>rosids</taxon>
        <taxon>malvids</taxon>
        <taxon>Malvales</taxon>
        <taxon>Malvaceae</taxon>
        <taxon>Malvoideae</taxon>
        <taxon>Hibiscus</taxon>
    </lineage>
</organism>
<dbReference type="PANTHER" id="PTHR47074">
    <property type="entry name" value="BNAC02G40300D PROTEIN"/>
    <property type="match status" value="1"/>
</dbReference>
<dbReference type="InterPro" id="IPR044730">
    <property type="entry name" value="RNase_H-like_dom_plant"/>
</dbReference>
<dbReference type="Gene3D" id="3.30.420.10">
    <property type="entry name" value="Ribonuclease H-like superfamily/Ribonuclease H"/>
    <property type="match status" value="1"/>
</dbReference>
<dbReference type="CDD" id="cd06222">
    <property type="entry name" value="RNase_H_like"/>
    <property type="match status" value="1"/>
</dbReference>
<dbReference type="PANTHER" id="PTHR47074:SF61">
    <property type="entry name" value="RNASE H TYPE-1 DOMAIN-CONTAINING PROTEIN"/>
    <property type="match status" value="1"/>
</dbReference>